<feature type="transmembrane region" description="Helical" evidence="1">
    <location>
        <begin position="208"/>
        <end position="232"/>
    </location>
</feature>
<reference evidence="2" key="1">
    <citation type="submission" date="2022-09" db="EMBL/GenBank/DDBJ databases">
        <title>Eubacterium sp. LFL-14 isolated from human feces.</title>
        <authorList>
            <person name="Liu F."/>
        </authorList>
    </citation>
    <scope>NUCLEOTIDE SEQUENCE</scope>
    <source>
        <strain evidence="2">LFL-14</strain>
    </source>
</reference>
<keyword evidence="1" id="KW-0812">Transmembrane</keyword>
<dbReference type="Proteomes" id="UP001431199">
    <property type="component" value="Unassembled WGS sequence"/>
</dbReference>
<name>A0ABT2LYY7_9FIRM</name>
<keyword evidence="3" id="KW-1185">Reference proteome</keyword>
<dbReference type="InterPro" id="IPR007395">
    <property type="entry name" value="Zn_peptidase_2"/>
</dbReference>
<keyword evidence="1" id="KW-0472">Membrane</keyword>
<dbReference type="RefSeq" id="WP_117909828.1">
    <property type="nucleotide sequence ID" value="NZ_JAODBU010000002.1"/>
</dbReference>
<proteinExistence type="predicted"/>
<dbReference type="PANTHER" id="PTHR36434:SF1">
    <property type="entry name" value="MEMBRANE PROTEASE YUGP-RELATED"/>
    <property type="match status" value="1"/>
</dbReference>
<evidence type="ECO:0000256" key="1">
    <source>
        <dbReference type="SAM" id="Phobius"/>
    </source>
</evidence>
<evidence type="ECO:0000313" key="3">
    <source>
        <dbReference type="Proteomes" id="UP001431199"/>
    </source>
</evidence>
<gene>
    <name evidence="2" type="ORF">N5B56_02000</name>
</gene>
<dbReference type="PANTHER" id="PTHR36434">
    <property type="entry name" value="MEMBRANE PROTEASE YUGP-RELATED"/>
    <property type="match status" value="1"/>
</dbReference>
<organism evidence="2 3">
    <name type="scientific">Eubacterium album</name>
    <dbReference type="NCBI Taxonomy" id="2978477"/>
    <lineage>
        <taxon>Bacteria</taxon>
        <taxon>Bacillati</taxon>
        <taxon>Bacillota</taxon>
        <taxon>Clostridia</taxon>
        <taxon>Eubacteriales</taxon>
        <taxon>Eubacteriaceae</taxon>
        <taxon>Eubacterium</taxon>
    </lineage>
</organism>
<comment type="caution">
    <text evidence="2">The sequence shown here is derived from an EMBL/GenBank/DDBJ whole genome shotgun (WGS) entry which is preliminary data.</text>
</comment>
<protein>
    <submittedName>
        <fullName evidence="2">Zinc metallopeptidase</fullName>
    </submittedName>
</protein>
<keyword evidence="1" id="KW-1133">Transmembrane helix</keyword>
<dbReference type="EMBL" id="JAODBU010000002">
    <property type="protein sequence ID" value="MCT7397861.1"/>
    <property type="molecule type" value="Genomic_DNA"/>
</dbReference>
<evidence type="ECO:0000313" key="2">
    <source>
        <dbReference type="EMBL" id="MCT7397861.1"/>
    </source>
</evidence>
<feature type="transmembrane region" description="Helical" evidence="1">
    <location>
        <begin position="16"/>
        <end position="35"/>
    </location>
</feature>
<dbReference type="Pfam" id="PF04298">
    <property type="entry name" value="Zn_peptidase_2"/>
    <property type="match status" value="1"/>
</dbReference>
<sequence length="242" mass="26281">MILAYYGYGYYYFDPTYIFLIIGAAICMIASARVNSTYNKYSNYRSMSGLTGAQAAERILRSQGITDVQIRHIRGNLTDNYNPANKVLSLSDATYASDSVAAVGVAAHECGHAIQHAKGYAPISIRSALVPFANWGSRLSWILIIAGLFIGGNSSQMIIDLGIWAFSLAVLFQLVTLPVEFNASSRAMQILESTGILGTQELQYTRKVLSAAAMTYVAAAASSILQLLRLIVLFGGGRRRDD</sequence>
<accession>A0ABT2LYY7</accession>